<evidence type="ECO:0000313" key="3">
    <source>
        <dbReference type="Proteomes" id="UP000186030"/>
    </source>
</evidence>
<dbReference type="EMBL" id="MQMG01000013">
    <property type="protein sequence ID" value="OKO94832.1"/>
    <property type="molecule type" value="Genomic_DNA"/>
</dbReference>
<evidence type="ECO:0000313" key="2">
    <source>
        <dbReference type="EMBL" id="OKO94832.1"/>
    </source>
</evidence>
<proteinExistence type="predicted"/>
<accession>A0A1Q5T3N0</accession>
<dbReference type="InterPro" id="IPR024775">
    <property type="entry name" value="DinB-like"/>
</dbReference>
<gene>
    <name evidence="2" type="ORF">BRO54_1387</name>
</gene>
<comment type="caution">
    <text evidence="2">The sequence shown here is derived from an EMBL/GenBank/DDBJ whole genome shotgun (WGS) entry which is preliminary data.</text>
</comment>
<dbReference type="InterPro" id="IPR034660">
    <property type="entry name" value="DinB/YfiT-like"/>
</dbReference>
<dbReference type="Proteomes" id="UP000186030">
    <property type="component" value="Unassembled WGS sequence"/>
</dbReference>
<protein>
    <recommendedName>
        <fullName evidence="1">DinB-like domain-containing protein</fullName>
    </recommendedName>
</protein>
<dbReference type="RefSeq" id="WP_074043462.1">
    <property type="nucleotide sequence ID" value="NZ_MQMG01000013.1"/>
</dbReference>
<sequence length="167" mass="19339">MTKSFLQSSSATVKETVDNMVELVQSLSEELIRWKPSEDEWSIAQILSHLNEAIPYWVEEIKRIKQDTSTTWGRGLADEARLAAVDEAHVNRFSIAELLAQLKTVPETVETAFRRLDERDLAIVAPSRNPKFNGQPLRFIIDHLIVEHVQKHLNQIKRNIKKWNEKE</sequence>
<dbReference type="SUPFAM" id="SSF109854">
    <property type="entry name" value="DinB/YfiT-like putative metalloenzymes"/>
    <property type="match status" value="1"/>
</dbReference>
<name>A0A1Q5T3N0_9BACL</name>
<organism evidence="2 3">
    <name type="scientific">Geobacillus proteiniphilus</name>
    <dbReference type="NCBI Taxonomy" id="860353"/>
    <lineage>
        <taxon>Bacteria</taxon>
        <taxon>Bacillati</taxon>
        <taxon>Bacillota</taxon>
        <taxon>Bacilli</taxon>
        <taxon>Bacillales</taxon>
        <taxon>Anoxybacillaceae</taxon>
        <taxon>Geobacillus</taxon>
    </lineage>
</organism>
<feature type="domain" description="DinB-like" evidence="1">
    <location>
        <begin position="15"/>
        <end position="156"/>
    </location>
</feature>
<evidence type="ECO:0000259" key="1">
    <source>
        <dbReference type="Pfam" id="PF12867"/>
    </source>
</evidence>
<dbReference type="AlphaFoldDB" id="A0A1Q5T3N0"/>
<dbReference type="Pfam" id="PF12867">
    <property type="entry name" value="DinB_2"/>
    <property type="match status" value="1"/>
</dbReference>
<dbReference type="Gene3D" id="1.20.120.450">
    <property type="entry name" value="dinb family like domain"/>
    <property type="match status" value="1"/>
</dbReference>
<reference evidence="3" key="2">
    <citation type="submission" date="2017-01" db="EMBL/GenBank/DDBJ databases">
        <title>Genome sequencing and annotation of Geobacillus sp. 1017, a Hydrocarbon-Oxidizing Thermophilic Bacterium Isolated from a Heavy Oil Reservoir (China).</title>
        <authorList>
            <person name="Kadnikov V.V."/>
            <person name="Mardanov A.V."/>
            <person name="Poltaraus A.B."/>
            <person name="Sokolova D.S."/>
            <person name="Semenova E.M."/>
            <person name="Ravin N.V."/>
            <person name="Tourova T.P."/>
            <person name="Nazina T.N."/>
        </authorList>
    </citation>
    <scope>NUCLEOTIDE SEQUENCE [LARGE SCALE GENOMIC DNA]</scope>
    <source>
        <strain evidence="3">1017</strain>
    </source>
</reference>
<reference evidence="2 3" key="1">
    <citation type="submission" date="2016-11" db="EMBL/GenBank/DDBJ databases">
        <authorList>
            <person name="Kadnikov V."/>
            <person name="Nazina T."/>
        </authorList>
    </citation>
    <scope>NUCLEOTIDE SEQUENCE [LARGE SCALE GENOMIC DNA]</scope>
    <source>
        <strain evidence="2 3">1017</strain>
    </source>
</reference>